<evidence type="ECO:0000313" key="3">
    <source>
        <dbReference type="EMBL" id="KKU15280.1"/>
    </source>
</evidence>
<protein>
    <submittedName>
        <fullName evidence="3">Putative membrane protein</fullName>
    </submittedName>
</protein>
<evidence type="ECO:0000259" key="2">
    <source>
        <dbReference type="Pfam" id="PF13473"/>
    </source>
</evidence>
<dbReference type="Gene3D" id="2.60.40.420">
    <property type="entry name" value="Cupredoxins - blue copper proteins"/>
    <property type="match status" value="1"/>
</dbReference>
<evidence type="ECO:0000313" key="4">
    <source>
        <dbReference type="Proteomes" id="UP000034727"/>
    </source>
</evidence>
<keyword evidence="1" id="KW-0472">Membrane</keyword>
<organism evidence="3 4">
    <name type="scientific">Candidatus Jorgensenbacteria bacterium GW2011_GWA2_45_9</name>
    <dbReference type="NCBI Taxonomy" id="1618663"/>
    <lineage>
        <taxon>Bacteria</taxon>
        <taxon>Candidatus Joergenseniibacteriota</taxon>
    </lineage>
</organism>
<feature type="domain" description="EfeO-type cupredoxin-like" evidence="2">
    <location>
        <begin position="48"/>
        <end position="117"/>
    </location>
</feature>
<dbReference type="Pfam" id="PF13473">
    <property type="entry name" value="Cupredoxin_1"/>
    <property type="match status" value="1"/>
</dbReference>
<sequence length="135" mass="13925">MTMKTTAVSIIIAAVLIGGAIMFVLKNGNSNGAGAAAQDANNVSIILGKQIITISAKGGYSPKVTTAKADMPTVIKVDTRGTFDCSSAISIPSLGYRKNLPPSGETLINVPPQKAGTTLQGLCAMGMYNFTINFD</sequence>
<dbReference type="InterPro" id="IPR008972">
    <property type="entry name" value="Cupredoxin"/>
</dbReference>
<dbReference type="EMBL" id="LCLJ01000010">
    <property type="protein sequence ID" value="KKU15280.1"/>
    <property type="molecule type" value="Genomic_DNA"/>
</dbReference>
<evidence type="ECO:0000256" key="1">
    <source>
        <dbReference type="SAM" id="Phobius"/>
    </source>
</evidence>
<comment type="caution">
    <text evidence="3">The sequence shown here is derived from an EMBL/GenBank/DDBJ whole genome shotgun (WGS) entry which is preliminary data.</text>
</comment>
<keyword evidence="1" id="KW-1133">Transmembrane helix</keyword>
<name>A0A0G1R318_9BACT</name>
<accession>A0A0G1R318</accession>
<gene>
    <name evidence="3" type="ORF">UX22_C0010G0006</name>
</gene>
<reference evidence="3 4" key="1">
    <citation type="journal article" date="2015" name="Nature">
        <title>rRNA introns, odd ribosomes, and small enigmatic genomes across a large radiation of phyla.</title>
        <authorList>
            <person name="Brown C.T."/>
            <person name="Hug L.A."/>
            <person name="Thomas B.C."/>
            <person name="Sharon I."/>
            <person name="Castelle C.J."/>
            <person name="Singh A."/>
            <person name="Wilkins M.J."/>
            <person name="Williams K.H."/>
            <person name="Banfield J.F."/>
        </authorList>
    </citation>
    <scope>NUCLEOTIDE SEQUENCE [LARGE SCALE GENOMIC DNA]</scope>
</reference>
<dbReference type="InterPro" id="IPR028096">
    <property type="entry name" value="EfeO_Cupredoxin"/>
</dbReference>
<dbReference type="Proteomes" id="UP000034727">
    <property type="component" value="Unassembled WGS sequence"/>
</dbReference>
<feature type="transmembrane region" description="Helical" evidence="1">
    <location>
        <begin position="6"/>
        <end position="25"/>
    </location>
</feature>
<keyword evidence="1" id="KW-0812">Transmembrane</keyword>
<proteinExistence type="predicted"/>
<dbReference type="AlphaFoldDB" id="A0A0G1R318"/>